<dbReference type="EMBL" id="BQNB010017792">
    <property type="protein sequence ID" value="GJT67269.1"/>
    <property type="molecule type" value="Genomic_DNA"/>
</dbReference>
<reference evidence="2" key="2">
    <citation type="submission" date="2022-01" db="EMBL/GenBank/DDBJ databases">
        <authorList>
            <person name="Yamashiro T."/>
            <person name="Shiraishi A."/>
            <person name="Satake H."/>
            <person name="Nakayama K."/>
        </authorList>
    </citation>
    <scope>NUCLEOTIDE SEQUENCE</scope>
</reference>
<feature type="region of interest" description="Disordered" evidence="1">
    <location>
        <begin position="82"/>
        <end position="126"/>
    </location>
</feature>
<accession>A0ABQ5FVJ0</accession>
<sequence>MTKQTQNGSNLIRAINKKQLSNLLKAKHLSAPILDLPCSVCSKDLEALSMYGTKCTVFTVNKIYNPYRRKFLNQKGIKYEARPLTEARKPEKHQEGGVEGKLSENSKEPEKTRTEKLNPCRRWTLA</sequence>
<gene>
    <name evidence="2" type="ORF">Tco_1018749</name>
</gene>
<comment type="caution">
    <text evidence="2">The sequence shown here is derived from an EMBL/GenBank/DDBJ whole genome shotgun (WGS) entry which is preliminary data.</text>
</comment>
<reference evidence="2" key="1">
    <citation type="journal article" date="2022" name="Int. J. Mol. Sci.">
        <title>Draft Genome of Tanacetum Coccineum: Genomic Comparison of Closely Related Tanacetum-Family Plants.</title>
        <authorList>
            <person name="Yamashiro T."/>
            <person name="Shiraishi A."/>
            <person name="Nakayama K."/>
            <person name="Satake H."/>
        </authorList>
    </citation>
    <scope>NUCLEOTIDE SEQUENCE</scope>
</reference>
<evidence type="ECO:0000313" key="2">
    <source>
        <dbReference type="EMBL" id="GJT67269.1"/>
    </source>
</evidence>
<organism evidence="2 3">
    <name type="scientific">Tanacetum coccineum</name>
    <dbReference type="NCBI Taxonomy" id="301880"/>
    <lineage>
        <taxon>Eukaryota</taxon>
        <taxon>Viridiplantae</taxon>
        <taxon>Streptophyta</taxon>
        <taxon>Embryophyta</taxon>
        <taxon>Tracheophyta</taxon>
        <taxon>Spermatophyta</taxon>
        <taxon>Magnoliopsida</taxon>
        <taxon>eudicotyledons</taxon>
        <taxon>Gunneridae</taxon>
        <taxon>Pentapetalae</taxon>
        <taxon>asterids</taxon>
        <taxon>campanulids</taxon>
        <taxon>Asterales</taxon>
        <taxon>Asteraceae</taxon>
        <taxon>Asteroideae</taxon>
        <taxon>Anthemideae</taxon>
        <taxon>Anthemidinae</taxon>
        <taxon>Tanacetum</taxon>
    </lineage>
</organism>
<feature type="compositionally biased region" description="Basic and acidic residues" evidence="1">
    <location>
        <begin position="82"/>
        <end position="118"/>
    </location>
</feature>
<proteinExistence type="predicted"/>
<dbReference type="Proteomes" id="UP001151760">
    <property type="component" value="Unassembled WGS sequence"/>
</dbReference>
<keyword evidence="3" id="KW-1185">Reference proteome</keyword>
<name>A0ABQ5FVJ0_9ASTR</name>
<protein>
    <submittedName>
        <fullName evidence="2">Uncharacterized protein</fullName>
    </submittedName>
</protein>
<evidence type="ECO:0000256" key="1">
    <source>
        <dbReference type="SAM" id="MobiDB-lite"/>
    </source>
</evidence>
<evidence type="ECO:0000313" key="3">
    <source>
        <dbReference type="Proteomes" id="UP001151760"/>
    </source>
</evidence>